<dbReference type="PANTHER" id="PTHR37844:SF2">
    <property type="entry name" value="SER_THR PROTEIN PHOSPHATASE SUPERFAMILY (AFU_ORTHOLOGUE AFUA_1G14840)"/>
    <property type="match status" value="1"/>
</dbReference>
<dbReference type="PANTHER" id="PTHR37844">
    <property type="entry name" value="SER/THR PROTEIN PHOSPHATASE SUPERFAMILY (AFU_ORTHOLOGUE AFUA_1G14840)"/>
    <property type="match status" value="1"/>
</dbReference>
<dbReference type="Gene3D" id="3.60.21.10">
    <property type="match status" value="1"/>
</dbReference>
<gene>
    <name evidence="2" type="ORF">PV09_07423</name>
</gene>
<dbReference type="InterPro" id="IPR029052">
    <property type="entry name" value="Metallo-depent_PP-like"/>
</dbReference>
<organism evidence="2 3">
    <name type="scientific">Verruconis gallopava</name>
    <dbReference type="NCBI Taxonomy" id="253628"/>
    <lineage>
        <taxon>Eukaryota</taxon>
        <taxon>Fungi</taxon>
        <taxon>Dikarya</taxon>
        <taxon>Ascomycota</taxon>
        <taxon>Pezizomycotina</taxon>
        <taxon>Dothideomycetes</taxon>
        <taxon>Pleosporomycetidae</taxon>
        <taxon>Venturiales</taxon>
        <taxon>Sympoventuriaceae</taxon>
        <taxon>Verruconis</taxon>
    </lineage>
</organism>
<dbReference type="EMBL" id="KN847557">
    <property type="protein sequence ID" value="KIW01137.1"/>
    <property type="molecule type" value="Genomic_DNA"/>
</dbReference>
<evidence type="ECO:0000313" key="2">
    <source>
        <dbReference type="EMBL" id="KIW01137.1"/>
    </source>
</evidence>
<dbReference type="GeneID" id="27315396"/>
<dbReference type="AlphaFoldDB" id="A0A0D1YJU7"/>
<reference evidence="2 3" key="1">
    <citation type="submission" date="2015-01" db="EMBL/GenBank/DDBJ databases">
        <title>The Genome Sequence of Ochroconis gallopava CBS43764.</title>
        <authorList>
            <consortium name="The Broad Institute Genomics Platform"/>
            <person name="Cuomo C."/>
            <person name="de Hoog S."/>
            <person name="Gorbushina A."/>
            <person name="Stielow B."/>
            <person name="Teixiera M."/>
            <person name="Abouelleil A."/>
            <person name="Chapman S.B."/>
            <person name="Priest M."/>
            <person name="Young S.K."/>
            <person name="Wortman J."/>
            <person name="Nusbaum C."/>
            <person name="Birren B."/>
        </authorList>
    </citation>
    <scope>NUCLEOTIDE SEQUENCE [LARGE SCALE GENOMIC DNA]</scope>
    <source>
        <strain evidence="2 3">CBS 43764</strain>
    </source>
</reference>
<dbReference type="InterPro" id="IPR004843">
    <property type="entry name" value="Calcineurin-like_PHP"/>
</dbReference>
<sequence>MAFPFSWQLQIVSDLHLETSVVEPSYATFNLHIQAENLFLLGDIGLVKDEGLFHFLERLLETNLGVKIFYVMGNHEYHYLTVDEANRKMREFEMNMNVKHGRRFILLDRRRYDLNSTVTVLGCTLWSRIVPEQAASLQERLKDFKETAGIRGRTVEKHNGDHEADLRWLNEQVLTISEDEPHRQIIVVTHHSPSVDERATAPRHRNSATTSGYATDLSLEACWTSPSVKMWAFGHTHHNVEYHDERGKLVVANQRGSRKPGDTSASFLPAAVVDTSTVPYTARRIVPKTLEMRSTFGSVCRHA</sequence>
<feature type="domain" description="Calcineurin-like phosphoesterase" evidence="1">
    <location>
        <begin position="11"/>
        <end position="238"/>
    </location>
</feature>
<name>A0A0D1YJU7_9PEZI</name>
<dbReference type="GO" id="GO:0016787">
    <property type="term" value="F:hydrolase activity"/>
    <property type="evidence" value="ECO:0007669"/>
    <property type="project" value="InterPro"/>
</dbReference>
<dbReference type="VEuPathDB" id="FungiDB:PV09_07423"/>
<dbReference type="SUPFAM" id="SSF56300">
    <property type="entry name" value="Metallo-dependent phosphatases"/>
    <property type="match status" value="1"/>
</dbReference>
<dbReference type="HOGENOM" id="CLU_060372_0_1_1"/>
<proteinExistence type="predicted"/>
<dbReference type="RefSeq" id="XP_016211006.1">
    <property type="nucleotide sequence ID" value="XM_016361186.1"/>
</dbReference>
<dbReference type="Proteomes" id="UP000053259">
    <property type="component" value="Unassembled WGS sequence"/>
</dbReference>
<evidence type="ECO:0000313" key="3">
    <source>
        <dbReference type="Proteomes" id="UP000053259"/>
    </source>
</evidence>
<evidence type="ECO:0000259" key="1">
    <source>
        <dbReference type="Pfam" id="PF00149"/>
    </source>
</evidence>
<accession>A0A0D1YJU7</accession>
<dbReference type="InParanoid" id="A0A0D1YJU7"/>
<dbReference type="Pfam" id="PF00149">
    <property type="entry name" value="Metallophos"/>
    <property type="match status" value="1"/>
</dbReference>
<keyword evidence="3" id="KW-1185">Reference proteome</keyword>
<protein>
    <recommendedName>
        <fullName evidence="1">Calcineurin-like phosphoesterase domain-containing protein</fullName>
    </recommendedName>
</protein>
<dbReference type="OrthoDB" id="550558at2759"/>